<dbReference type="EMBL" id="FOWQ01000003">
    <property type="protein sequence ID" value="SFP11045.1"/>
    <property type="molecule type" value="Genomic_DNA"/>
</dbReference>
<proteinExistence type="predicted"/>
<dbReference type="Gene3D" id="1.10.10.10">
    <property type="entry name" value="Winged helix-like DNA-binding domain superfamily/Winged helix DNA-binding domain"/>
    <property type="match status" value="1"/>
</dbReference>
<dbReference type="AlphaFoldDB" id="A0A1I5MN90"/>
<dbReference type="Proteomes" id="UP000198857">
    <property type="component" value="Unassembled WGS sequence"/>
</dbReference>
<feature type="domain" description="HTH marR-type" evidence="1">
    <location>
        <begin position="8"/>
        <end position="144"/>
    </location>
</feature>
<dbReference type="InterPro" id="IPR000835">
    <property type="entry name" value="HTH_MarR-typ"/>
</dbReference>
<dbReference type="PROSITE" id="PS50995">
    <property type="entry name" value="HTH_MARR_2"/>
    <property type="match status" value="1"/>
</dbReference>
<dbReference type="RefSeq" id="WP_091108988.1">
    <property type="nucleotide sequence ID" value="NZ_FOWQ01000003.1"/>
</dbReference>
<dbReference type="OrthoDB" id="3173926at2"/>
<dbReference type="PANTHER" id="PTHR33164:SF106">
    <property type="entry name" value="TRANSCRIPTIONAL REGULATORY PROTEIN"/>
    <property type="match status" value="1"/>
</dbReference>
<reference evidence="3" key="1">
    <citation type="submission" date="2016-10" db="EMBL/GenBank/DDBJ databases">
        <authorList>
            <person name="Varghese N."/>
            <person name="Submissions S."/>
        </authorList>
    </citation>
    <scope>NUCLEOTIDE SEQUENCE [LARGE SCALE GENOMIC DNA]</scope>
    <source>
        <strain evidence="3">DSM 44208</strain>
    </source>
</reference>
<dbReference type="GO" id="GO:0003700">
    <property type="term" value="F:DNA-binding transcription factor activity"/>
    <property type="evidence" value="ECO:0007669"/>
    <property type="project" value="InterPro"/>
</dbReference>
<keyword evidence="3" id="KW-1185">Reference proteome</keyword>
<dbReference type="PANTHER" id="PTHR33164">
    <property type="entry name" value="TRANSCRIPTIONAL REGULATOR, MARR FAMILY"/>
    <property type="match status" value="1"/>
</dbReference>
<dbReference type="STRING" id="1523247.SAMN05660464_2080"/>
<organism evidence="2 3">
    <name type="scientific">Geodermatophilus dictyosporus</name>
    <dbReference type="NCBI Taxonomy" id="1523247"/>
    <lineage>
        <taxon>Bacteria</taxon>
        <taxon>Bacillati</taxon>
        <taxon>Actinomycetota</taxon>
        <taxon>Actinomycetes</taxon>
        <taxon>Geodermatophilales</taxon>
        <taxon>Geodermatophilaceae</taxon>
        <taxon>Geodermatophilus</taxon>
    </lineage>
</organism>
<dbReference type="Pfam" id="PF12802">
    <property type="entry name" value="MarR_2"/>
    <property type="match status" value="1"/>
</dbReference>
<dbReference type="GO" id="GO:0006950">
    <property type="term" value="P:response to stress"/>
    <property type="evidence" value="ECO:0007669"/>
    <property type="project" value="TreeGrafter"/>
</dbReference>
<evidence type="ECO:0000313" key="3">
    <source>
        <dbReference type="Proteomes" id="UP000198857"/>
    </source>
</evidence>
<name>A0A1I5MN90_9ACTN</name>
<keyword evidence="2" id="KW-0238">DNA-binding</keyword>
<accession>A0A1I5MN90</accession>
<dbReference type="InterPro" id="IPR036390">
    <property type="entry name" value="WH_DNA-bd_sf"/>
</dbReference>
<dbReference type="InterPro" id="IPR039422">
    <property type="entry name" value="MarR/SlyA-like"/>
</dbReference>
<evidence type="ECO:0000259" key="1">
    <source>
        <dbReference type="PROSITE" id="PS50995"/>
    </source>
</evidence>
<dbReference type="GO" id="GO:0003677">
    <property type="term" value="F:DNA binding"/>
    <property type="evidence" value="ECO:0007669"/>
    <property type="project" value="UniProtKB-KW"/>
</dbReference>
<protein>
    <submittedName>
        <fullName evidence="2">DNA-binding transcriptional regulator, MarR family</fullName>
    </submittedName>
</protein>
<dbReference type="SUPFAM" id="SSF46785">
    <property type="entry name" value="Winged helix' DNA-binding domain"/>
    <property type="match status" value="1"/>
</dbReference>
<evidence type="ECO:0000313" key="2">
    <source>
        <dbReference type="EMBL" id="SFP11045.1"/>
    </source>
</evidence>
<dbReference type="SMART" id="SM00347">
    <property type="entry name" value="HTH_MARR"/>
    <property type="match status" value="1"/>
</dbReference>
<dbReference type="InterPro" id="IPR036388">
    <property type="entry name" value="WH-like_DNA-bd_sf"/>
</dbReference>
<sequence length="155" mass="16533">MARNAGERAEAALLLRRLSVELDAVGQRFADLHGLGRTDVRAIVAVMDAARAGEPLTAGGLGAAVSLSSASVTALVDRLERSGHLQRVRDPADRRRVVLQMTERSTAAGAAFFGGLQRDLVAAMEEFSDADLAVVRRFLTGMTGVIERHARGDRP</sequence>
<gene>
    <name evidence="2" type="ORF">SAMN05660464_2080</name>
</gene>